<sequence>MVQLEYAAQLIRLVEKDLSVRERLFREKQLIGDYHPETEKIHRENAETLRKIICDIGFPGISKVGSEAIEAAWLVAQHAIAEPAFMKSFFELMIDNMEDVNKKHWAYLLDRIQYFQRKPQLFGTQLNADDSIYPVVNLEELKALRLEYFLPMSCFSHKWSASFLSERYMIALAVVISGTAPAVMILKIINSCSISGFKNTVESKCL</sequence>
<dbReference type="Proteomes" id="UP000552615">
    <property type="component" value="Unassembled WGS sequence"/>
</dbReference>
<keyword evidence="3" id="KW-1185">Reference proteome</keyword>
<dbReference type="InterPro" id="IPR046732">
    <property type="entry name" value="DUF6624"/>
</dbReference>
<comment type="caution">
    <text evidence="2">The sequence shown here is derived from an EMBL/GenBank/DDBJ whole genome shotgun (WGS) entry which is preliminary data.</text>
</comment>
<evidence type="ECO:0000313" key="3">
    <source>
        <dbReference type="Proteomes" id="UP000552615"/>
    </source>
</evidence>
<feature type="transmembrane region" description="Helical" evidence="1">
    <location>
        <begin position="168"/>
        <end position="189"/>
    </location>
</feature>
<reference evidence="2 3" key="1">
    <citation type="submission" date="2020-04" db="EMBL/GenBank/DDBJ databases">
        <title>Chryseobacterium sp. RJ-7-14 sp. nov., isolated from Jeju soil.</title>
        <authorList>
            <person name="Dahal R.H."/>
            <person name="Chaudhary D.K."/>
        </authorList>
    </citation>
    <scope>NUCLEOTIDE SEQUENCE [LARGE SCALE GENOMIC DNA]</scope>
    <source>
        <strain evidence="2 3">RJ-7-14</strain>
    </source>
</reference>
<dbReference type="EMBL" id="JABBGF010000001">
    <property type="protein sequence ID" value="NML56653.1"/>
    <property type="molecule type" value="Genomic_DNA"/>
</dbReference>
<gene>
    <name evidence="2" type="ORF">HHL20_04770</name>
</gene>
<accession>A0A7Y0A500</accession>
<dbReference type="RefSeq" id="WP_169230031.1">
    <property type="nucleotide sequence ID" value="NZ_JABBGF010000001.1"/>
</dbReference>
<protein>
    <submittedName>
        <fullName evidence="2">Uncharacterized protein</fullName>
    </submittedName>
</protein>
<evidence type="ECO:0000256" key="1">
    <source>
        <dbReference type="SAM" id="Phobius"/>
    </source>
</evidence>
<proteinExistence type="predicted"/>
<keyword evidence="1" id="KW-0472">Membrane</keyword>
<dbReference type="Pfam" id="PF20329">
    <property type="entry name" value="DUF6624"/>
    <property type="match status" value="1"/>
</dbReference>
<keyword evidence="1" id="KW-1133">Transmembrane helix</keyword>
<keyword evidence="1" id="KW-0812">Transmembrane</keyword>
<dbReference type="AlphaFoldDB" id="A0A7Y0A500"/>
<name>A0A7Y0A500_9FLAO</name>
<evidence type="ECO:0000313" key="2">
    <source>
        <dbReference type="EMBL" id="NML56653.1"/>
    </source>
</evidence>
<organism evidence="2 3">
    <name type="scientific">Chryseobacterium cheonjiense</name>
    <dbReference type="NCBI Taxonomy" id="2728845"/>
    <lineage>
        <taxon>Bacteria</taxon>
        <taxon>Pseudomonadati</taxon>
        <taxon>Bacteroidota</taxon>
        <taxon>Flavobacteriia</taxon>
        <taxon>Flavobacteriales</taxon>
        <taxon>Weeksellaceae</taxon>
        <taxon>Chryseobacterium group</taxon>
        <taxon>Chryseobacterium</taxon>
    </lineage>
</organism>